<evidence type="ECO:0000256" key="10">
    <source>
        <dbReference type="ARBA" id="ARBA00066616"/>
    </source>
</evidence>
<accession>A0A1P8MS23</accession>
<evidence type="ECO:0000256" key="2">
    <source>
        <dbReference type="ARBA" id="ARBA00006432"/>
    </source>
</evidence>
<dbReference type="InterPro" id="IPR025110">
    <property type="entry name" value="AMP-bd_C"/>
</dbReference>
<evidence type="ECO:0000256" key="6">
    <source>
        <dbReference type="ARBA" id="ARBA00022832"/>
    </source>
</evidence>
<dbReference type="PROSITE" id="PS00455">
    <property type="entry name" value="AMP_BINDING"/>
    <property type="match status" value="1"/>
</dbReference>
<dbReference type="Proteomes" id="UP000186336">
    <property type="component" value="Chromosome"/>
</dbReference>
<dbReference type="InterPro" id="IPR000873">
    <property type="entry name" value="AMP-dep_synth/lig_dom"/>
</dbReference>
<keyword evidence="15" id="KW-1185">Reference proteome</keyword>
<evidence type="ECO:0000256" key="3">
    <source>
        <dbReference type="ARBA" id="ARBA00011738"/>
    </source>
</evidence>
<dbReference type="InterPro" id="IPR020845">
    <property type="entry name" value="AMP-binding_CS"/>
</dbReference>
<dbReference type="InterPro" id="IPR045851">
    <property type="entry name" value="AMP-bd_C_sf"/>
</dbReference>
<protein>
    <recommendedName>
        <fullName evidence="11">3-methylmercaptopropionyl-CoA ligase</fullName>
        <ecNumber evidence="10">6.2.1.44</ecNumber>
    </recommendedName>
</protein>
<gene>
    <name evidence="14" type="ORF">BWR18_03105</name>
</gene>
<dbReference type="EC" id="6.2.1.44" evidence="10"/>
<evidence type="ECO:0000256" key="11">
    <source>
        <dbReference type="ARBA" id="ARBA00067668"/>
    </source>
</evidence>
<comment type="cofactor">
    <cofactor evidence="1">
        <name>Mg(2+)</name>
        <dbReference type="ChEBI" id="CHEBI:18420"/>
    </cofactor>
</comment>
<dbReference type="GO" id="GO:0006631">
    <property type="term" value="P:fatty acid metabolic process"/>
    <property type="evidence" value="ECO:0007669"/>
    <property type="project" value="UniProtKB-KW"/>
</dbReference>
<dbReference type="InterPro" id="IPR042099">
    <property type="entry name" value="ANL_N_sf"/>
</dbReference>
<dbReference type="PANTHER" id="PTHR43859:SF4">
    <property type="entry name" value="BUTANOATE--COA LIGASE AAE1-RELATED"/>
    <property type="match status" value="1"/>
</dbReference>
<dbReference type="Gene3D" id="3.30.300.30">
    <property type="match status" value="1"/>
</dbReference>
<keyword evidence="7" id="KW-0460">Magnesium</keyword>
<dbReference type="PANTHER" id="PTHR43859">
    <property type="entry name" value="ACYL-ACTIVATING ENZYME"/>
    <property type="match status" value="1"/>
</dbReference>
<dbReference type="FunFam" id="3.30.300.30:FF:000008">
    <property type="entry name" value="2,3-dihydroxybenzoate-AMP ligase"/>
    <property type="match status" value="1"/>
</dbReference>
<evidence type="ECO:0000313" key="15">
    <source>
        <dbReference type="Proteomes" id="UP000186336"/>
    </source>
</evidence>
<evidence type="ECO:0000256" key="7">
    <source>
        <dbReference type="ARBA" id="ARBA00022842"/>
    </source>
</evidence>
<evidence type="ECO:0000259" key="12">
    <source>
        <dbReference type="Pfam" id="PF00501"/>
    </source>
</evidence>
<comment type="subunit">
    <text evidence="3">Homodimer.</text>
</comment>
<comment type="similarity">
    <text evidence="2">Belongs to the ATP-dependent AMP-binding enzyme family.</text>
</comment>
<evidence type="ECO:0000256" key="9">
    <source>
        <dbReference type="ARBA" id="ARBA00051915"/>
    </source>
</evidence>
<dbReference type="OrthoDB" id="9803968at2"/>
<organism evidence="14 15">
    <name type="scientific">Tateyamaria omphalii</name>
    <dbReference type="NCBI Taxonomy" id="299262"/>
    <lineage>
        <taxon>Bacteria</taxon>
        <taxon>Pseudomonadati</taxon>
        <taxon>Pseudomonadota</taxon>
        <taxon>Alphaproteobacteria</taxon>
        <taxon>Rhodobacterales</taxon>
        <taxon>Roseobacteraceae</taxon>
        <taxon>Tateyamaria</taxon>
    </lineage>
</organism>
<reference evidence="14 15" key="1">
    <citation type="submission" date="2017-01" db="EMBL/GenBank/DDBJ databases">
        <title>Complete genome of Tateyamaria omphalii DOK1-4 isolated from seawater in Dokdo.</title>
        <authorList>
            <person name="Kim J.H."/>
            <person name="Chi W.-J."/>
        </authorList>
    </citation>
    <scope>NUCLEOTIDE SEQUENCE [LARGE SCALE GENOMIC DNA]</scope>
    <source>
        <strain evidence="14 15">DOK1-4</strain>
    </source>
</reference>
<evidence type="ECO:0000256" key="1">
    <source>
        <dbReference type="ARBA" id="ARBA00001946"/>
    </source>
</evidence>
<keyword evidence="5" id="KW-0479">Metal-binding</keyword>
<dbReference type="GO" id="GO:0016874">
    <property type="term" value="F:ligase activity"/>
    <property type="evidence" value="ECO:0007669"/>
    <property type="project" value="UniProtKB-KW"/>
</dbReference>
<comment type="catalytic activity">
    <reaction evidence="9">
        <text>3-(methylsulfanyl)propanoate + ATP + CoA = 3-(methylsulfanyl)propanoyl-CoA + AMP + diphosphate</text>
        <dbReference type="Rhea" id="RHEA:43052"/>
        <dbReference type="ChEBI" id="CHEBI:30616"/>
        <dbReference type="ChEBI" id="CHEBI:33019"/>
        <dbReference type="ChEBI" id="CHEBI:49016"/>
        <dbReference type="ChEBI" id="CHEBI:57287"/>
        <dbReference type="ChEBI" id="CHEBI:82815"/>
        <dbReference type="ChEBI" id="CHEBI:456215"/>
        <dbReference type="EC" id="6.2.1.44"/>
    </reaction>
    <physiologicalReaction direction="left-to-right" evidence="9">
        <dbReference type="Rhea" id="RHEA:43053"/>
    </physiologicalReaction>
</comment>
<evidence type="ECO:0000313" key="14">
    <source>
        <dbReference type="EMBL" id="APX10793.1"/>
    </source>
</evidence>
<feature type="domain" description="AMP-dependent synthetase/ligase" evidence="12">
    <location>
        <begin position="27"/>
        <end position="402"/>
    </location>
</feature>
<feature type="domain" description="AMP-binding enzyme C-terminal" evidence="13">
    <location>
        <begin position="452"/>
        <end position="526"/>
    </location>
</feature>
<dbReference type="EMBL" id="CP019312">
    <property type="protein sequence ID" value="APX10793.1"/>
    <property type="molecule type" value="Genomic_DNA"/>
</dbReference>
<keyword evidence="6" id="KW-0276">Fatty acid metabolism</keyword>
<dbReference type="NCBIfam" id="NF006020">
    <property type="entry name" value="PRK08162.1"/>
    <property type="match status" value="1"/>
</dbReference>
<evidence type="ECO:0000256" key="8">
    <source>
        <dbReference type="ARBA" id="ARBA00023098"/>
    </source>
</evidence>
<dbReference type="GO" id="GO:0046872">
    <property type="term" value="F:metal ion binding"/>
    <property type="evidence" value="ECO:0007669"/>
    <property type="project" value="UniProtKB-KW"/>
</dbReference>
<dbReference type="SUPFAM" id="SSF56801">
    <property type="entry name" value="Acetyl-CoA synthetase-like"/>
    <property type="match status" value="1"/>
</dbReference>
<keyword evidence="8" id="KW-0443">Lipid metabolism</keyword>
<name>A0A1P8MS23_9RHOB</name>
<dbReference type="KEGG" id="tom:BWR18_03105"/>
<dbReference type="CDD" id="cd12118">
    <property type="entry name" value="ttLC_FACS_AEE21_like"/>
    <property type="match status" value="1"/>
</dbReference>
<proteinExistence type="inferred from homology"/>
<dbReference type="RefSeq" id="WP_076626660.1">
    <property type="nucleotide sequence ID" value="NZ_CP019312.1"/>
</dbReference>
<dbReference type="AlphaFoldDB" id="A0A1P8MS23"/>
<evidence type="ECO:0000256" key="4">
    <source>
        <dbReference type="ARBA" id="ARBA00022598"/>
    </source>
</evidence>
<dbReference type="Pfam" id="PF13193">
    <property type="entry name" value="AMP-binding_C"/>
    <property type="match status" value="1"/>
</dbReference>
<dbReference type="Gene3D" id="3.40.50.12780">
    <property type="entry name" value="N-terminal domain of ligase-like"/>
    <property type="match status" value="1"/>
</dbReference>
<dbReference type="Pfam" id="PF00501">
    <property type="entry name" value="AMP-binding"/>
    <property type="match status" value="1"/>
</dbReference>
<keyword evidence="4" id="KW-0436">Ligase</keyword>
<evidence type="ECO:0000259" key="13">
    <source>
        <dbReference type="Pfam" id="PF13193"/>
    </source>
</evidence>
<sequence>MGWMADETGLGKTAANYVPLTPLSHLRRAASVFADHTAVIYGAHRVSYAEYYERCSRLASGLTGLGVAPGDVVATLLPNLPAQAEAHFGVPACGAVLNTINTRLDVDTVAYIFDHGGAKAVLVDTQFLELAEAAAERMEGAAPTLIECPDPHAGFPASGRHRTYDDLLAAGDPSFDWIMPKDEWESLSLNYTSGTTGRPKGVVYHHRGAYLMTMGTVVSWRMVLHPVFMAIVPLFHCNGWNHTWMMPLVGGTLVCCRDVTATAIYNAIHYDGVTHFGGAPIVLNMIVNALDEDRRTFDHKVEVFTAGAPPAPATLEKIEALGFNVTQVYGLTETYGHVTECLWKSDWDGAEDTAAIKARQGVAFPMMEHITVMDGDMAQVPMDAATQGEIMIRGNSVMKGYLKNPAATEEAFAGGYFHSGDIAIQHPDGYIQIADRAKDIIISGGENISSVEVEGVLMAHPDVNLAAVVAKPDEKWGEVPCAFVELKPGTSPSEADLIAFSRETLAGFKAPKAVVFQELPKTSTGKIQKFELRKVAQDL</sequence>
<dbReference type="STRING" id="299262.BWR18_03105"/>
<evidence type="ECO:0000256" key="5">
    <source>
        <dbReference type="ARBA" id="ARBA00022723"/>
    </source>
</evidence>